<feature type="signal peptide" evidence="2">
    <location>
        <begin position="1"/>
        <end position="30"/>
    </location>
</feature>
<evidence type="ECO:0000313" key="4">
    <source>
        <dbReference type="EMBL" id="CAJ1946044.1"/>
    </source>
</evidence>
<accession>A0AAD2CW67</accession>
<feature type="chain" id="PRO_5042209290" description="SAC domain-containing protein" evidence="2">
    <location>
        <begin position="31"/>
        <end position="1110"/>
    </location>
</feature>
<dbReference type="GO" id="GO:0043812">
    <property type="term" value="F:phosphatidylinositol-4-phosphate phosphatase activity"/>
    <property type="evidence" value="ECO:0007669"/>
    <property type="project" value="TreeGrafter"/>
</dbReference>
<feature type="region of interest" description="Disordered" evidence="1">
    <location>
        <begin position="326"/>
        <end position="352"/>
    </location>
</feature>
<dbReference type="PANTHER" id="PTHR45662:SF2">
    <property type="entry name" value="PHOSPHATIDYLINOSITOL-3-PHOSPHATASE SAC1"/>
    <property type="match status" value="1"/>
</dbReference>
<name>A0AAD2CW67_9STRA</name>
<dbReference type="InterPro" id="IPR002013">
    <property type="entry name" value="SAC_dom"/>
</dbReference>
<feature type="compositionally biased region" description="Acidic residues" evidence="1">
    <location>
        <begin position="890"/>
        <end position="909"/>
    </location>
</feature>
<feature type="compositionally biased region" description="Polar residues" evidence="1">
    <location>
        <begin position="75"/>
        <end position="87"/>
    </location>
</feature>
<feature type="region of interest" description="Disordered" evidence="1">
    <location>
        <begin position="876"/>
        <end position="911"/>
    </location>
</feature>
<evidence type="ECO:0000259" key="3">
    <source>
        <dbReference type="PROSITE" id="PS50275"/>
    </source>
</evidence>
<dbReference type="GO" id="GO:0005783">
    <property type="term" value="C:endoplasmic reticulum"/>
    <property type="evidence" value="ECO:0007669"/>
    <property type="project" value="TreeGrafter"/>
</dbReference>
<proteinExistence type="predicted"/>
<dbReference type="Proteomes" id="UP001295423">
    <property type="component" value="Unassembled WGS sequence"/>
</dbReference>
<evidence type="ECO:0000313" key="5">
    <source>
        <dbReference type="Proteomes" id="UP001295423"/>
    </source>
</evidence>
<feature type="region of interest" description="Disordered" evidence="1">
    <location>
        <begin position="837"/>
        <end position="860"/>
    </location>
</feature>
<feature type="region of interest" description="Disordered" evidence="1">
    <location>
        <begin position="66"/>
        <end position="97"/>
    </location>
</feature>
<dbReference type="PANTHER" id="PTHR45662">
    <property type="entry name" value="PHOSPHATIDYLINOSITIDE PHOSPHATASE SAC1"/>
    <property type="match status" value="1"/>
</dbReference>
<gene>
    <name evidence="4" type="ORF">CYCCA115_LOCUS10185</name>
</gene>
<feature type="region of interest" description="Disordered" evidence="1">
    <location>
        <begin position="544"/>
        <end position="568"/>
    </location>
</feature>
<dbReference type="PROSITE" id="PS50275">
    <property type="entry name" value="SAC"/>
    <property type="match status" value="1"/>
</dbReference>
<dbReference type="Pfam" id="PF02383">
    <property type="entry name" value="Syja_N"/>
    <property type="match status" value="1"/>
</dbReference>
<evidence type="ECO:0000256" key="2">
    <source>
        <dbReference type="SAM" id="SignalP"/>
    </source>
</evidence>
<feature type="domain" description="SAC" evidence="3">
    <location>
        <begin position="317"/>
        <end position="782"/>
    </location>
</feature>
<reference evidence="4" key="1">
    <citation type="submission" date="2023-08" db="EMBL/GenBank/DDBJ databases">
        <authorList>
            <person name="Audoor S."/>
            <person name="Bilcke G."/>
        </authorList>
    </citation>
    <scope>NUCLEOTIDE SEQUENCE</scope>
</reference>
<sequence length="1110" mass="125869">MIRRHYASSKLIPTILWVLFALSNIQLSISSSSSISPLTSIISPKNEPAEKPKKRTIVSGFGSHHTKHSIFASPTRGSTESKTISTKKANKRQQGKESSIIGADFDFSSNSLLVYKQDKENSSEKDGDVDHHHPNAADSIVWLMDPHTNQRVCIWVNEEGDWMAELVEEGNSSIPMTIPPQPKPPTSSSEMNGWVPVEGIYGFYKVPTGILLVLIAKTRNVFDAPPLRTIQNWWKIDKVQQLEVVHLSNSKAQQELSPIQIKEEIRQLRLLRKAWKQHDFYCCQNNKSMVNDNEEERRGDQEDSLAICSKNPPIVRDMTKSLQSSFLVHHQQQQQQRERKRSRKSDSEPHWWTANPDPRFFWNQLAVEPILAKCNFEEFEQDPSRMDPCIYFLLDHTIPVTSAFVGIQSDITCGSTNDDDNDEEKSKSPRCTYTQLLISRRSRFRAGTRFTRRGADSNGAVANYVETEQVLLLKSQQNETDGTTIDRIASHVQTRGSIPIRWSSPADVKTYRPKVHIGTDPLAQARALRWHLLEQQAHYVLQEGRKGKPNNSNSNSNNHQKAKDENNESEMVFVNLVDKQSDQGRLGKAFDEVLQAVLEIHSSSSSSSSSTNSSSTTAAKGIKAPLVKHVWYDFHAEVKNGKWDRLSILLKDLEPYLMAHNYFVVSTTGTTTKNDKDKKKNNKKKNTNIGYQIESKQTSVVRTNCMDCLDRTNVVQSILGRYVLFDQLLGANNNTQTKKEKKQLQKQFRKSKQLSLPWPQSEINHRALWADNADEISRLYAGTNALKRDFTRTGQRTKLGALDDGMNSLQRYYLNNFMDADRQEGMDLMVGYASFTTNGESSSSHKDSGADNDDDPDKEEGNIFATRRSFLGGLFQPHPSLLPGTIGGETGDDNVDHDQQEEEDDEQDALDLRWVPGDLQEHLRSRAKSERTSTTTTTTAGTKLKFGFSSTRALKAMDDRSTSDLPWWSLVEDAEEASTTTESKSSSSTVATTNTDSNDSNNNSWLMVEKLAPHQRHPTVTRTNVLSILFIGLKAPMTVAMGMSLFLGVLYFQDIWRHDWNLVERMATKMIDSWSNRQDQDGDEYSVENDDDEEEYDWSDDEDDQEEEEE</sequence>
<keyword evidence="2" id="KW-0732">Signal</keyword>
<organism evidence="4 5">
    <name type="scientific">Cylindrotheca closterium</name>
    <dbReference type="NCBI Taxonomy" id="2856"/>
    <lineage>
        <taxon>Eukaryota</taxon>
        <taxon>Sar</taxon>
        <taxon>Stramenopiles</taxon>
        <taxon>Ochrophyta</taxon>
        <taxon>Bacillariophyta</taxon>
        <taxon>Bacillariophyceae</taxon>
        <taxon>Bacillariophycidae</taxon>
        <taxon>Bacillariales</taxon>
        <taxon>Bacillariaceae</taxon>
        <taxon>Cylindrotheca</taxon>
    </lineage>
</organism>
<dbReference type="EMBL" id="CAKOGP040001557">
    <property type="protein sequence ID" value="CAJ1946044.1"/>
    <property type="molecule type" value="Genomic_DNA"/>
</dbReference>
<comment type="caution">
    <text evidence="4">The sequence shown here is derived from an EMBL/GenBank/DDBJ whole genome shotgun (WGS) entry which is preliminary data.</text>
</comment>
<evidence type="ECO:0000256" key="1">
    <source>
        <dbReference type="SAM" id="MobiDB-lite"/>
    </source>
</evidence>
<dbReference type="AlphaFoldDB" id="A0AAD2CW67"/>
<feature type="region of interest" description="Disordered" evidence="1">
    <location>
        <begin position="1074"/>
        <end position="1110"/>
    </location>
</feature>
<dbReference type="GO" id="GO:0046856">
    <property type="term" value="P:phosphatidylinositol dephosphorylation"/>
    <property type="evidence" value="ECO:0007669"/>
    <property type="project" value="TreeGrafter"/>
</dbReference>
<feature type="region of interest" description="Disordered" evidence="1">
    <location>
        <begin position="977"/>
        <end position="1003"/>
    </location>
</feature>
<feature type="compositionally biased region" description="Acidic residues" evidence="1">
    <location>
        <begin position="1081"/>
        <end position="1110"/>
    </location>
</feature>
<keyword evidence="5" id="KW-1185">Reference proteome</keyword>
<protein>
    <recommendedName>
        <fullName evidence="3">SAC domain-containing protein</fullName>
    </recommendedName>
</protein>